<organism evidence="2 3">
    <name type="scientific">Fraxinus pennsylvanica</name>
    <dbReference type="NCBI Taxonomy" id="56036"/>
    <lineage>
        <taxon>Eukaryota</taxon>
        <taxon>Viridiplantae</taxon>
        <taxon>Streptophyta</taxon>
        <taxon>Embryophyta</taxon>
        <taxon>Tracheophyta</taxon>
        <taxon>Spermatophyta</taxon>
        <taxon>Magnoliopsida</taxon>
        <taxon>eudicotyledons</taxon>
        <taxon>Gunneridae</taxon>
        <taxon>Pentapetalae</taxon>
        <taxon>asterids</taxon>
        <taxon>lamiids</taxon>
        <taxon>Lamiales</taxon>
        <taxon>Oleaceae</taxon>
        <taxon>Oleeae</taxon>
        <taxon>Fraxinus</taxon>
    </lineage>
</organism>
<dbReference type="InterPro" id="IPR005379">
    <property type="entry name" value="FDM1-5/IDN2_XH"/>
</dbReference>
<reference evidence="2" key="1">
    <citation type="submission" date="2023-05" db="EMBL/GenBank/DDBJ databases">
        <authorList>
            <person name="Huff M."/>
        </authorList>
    </citation>
    <scope>NUCLEOTIDE SEQUENCE</scope>
</reference>
<dbReference type="Pfam" id="PF03469">
    <property type="entry name" value="XH"/>
    <property type="match status" value="1"/>
</dbReference>
<dbReference type="PANTHER" id="PTHR21596:SF3">
    <property type="entry name" value="FACTOR OF DNA METHYLATION 1-RELATED"/>
    <property type="match status" value="1"/>
</dbReference>
<dbReference type="InterPro" id="IPR045177">
    <property type="entry name" value="FDM1-5/IDN2"/>
</dbReference>
<evidence type="ECO:0000259" key="1">
    <source>
        <dbReference type="Pfam" id="PF03469"/>
    </source>
</evidence>
<dbReference type="PANTHER" id="PTHR21596">
    <property type="entry name" value="RIBONUCLEASE P SUBUNIT P38"/>
    <property type="match status" value="1"/>
</dbReference>
<proteinExistence type="predicted"/>
<feature type="domain" description="Factor of DNA methylation 1-5/IDN2" evidence="1">
    <location>
        <begin position="25"/>
        <end position="91"/>
    </location>
</feature>
<accession>A0AAD1ZJ06</accession>
<dbReference type="EMBL" id="OU503044">
    <property type="protein sequence ID" value="CAI9768120.1"/>
    <property type="molecule type" value="Genomic_DNA"/>
</dbReference>
<dbReference type="Proteomes" id="UP000834106">
    <property type="component" value="Chromosome 9"/>
</dbReference>
<evidence type="ECO:0000313" key="3">
    <source>
        <dbReference type="Proteomes" id="UP000834106"/>
    </source>
</evidence>
<gene>
    <name evidence="2" type="ORF">FPE_LOCUS15550</name>
</gene>
<evidence type="ECO:0000313" key="2">
    <source>
        <dbReference type="EMBL" id="CAI9768120.1"/>
    </source>
</evidence>
<sequence>MMKFSIHIQGFSQKFSRDTTSKNIKRMGKFDEAAFENTCNWRFLHAVAEIKAMKICFQWHPFEVIPIEGKHQEVMDKDEEVLCNLKDEWGMNSQCSCESLEGA</sequence>
<name>A0AAD1ZJ06_9LAMI</name>
<protein>
    <recommendedName>
        <fullName evidence="1">Factor of DNA methylation 1-5/IDN2 domain-containing protein</fullName>
    </recommendedName>
</protein>
<dbReference type="AlphaFoldDB" id="A0AAD1ZJ06"/>
<keyword evidence="3" id="KW-1185">Reference proteome</keyword>
<dbReference type="GO" id="GO:0080188">
    <property type="term" value="P:gene silencing by siRNA-directed DNA methylation"/>
    <property type="evidence" value="ECO:0007669"/>
    <property type="project" value="InterPro"/>
</dbReference>